<protein>
    <recommendedName>
        <fullName evidence="4">AAA+ ATPase domain-containing protein</fullName>
    </recommendedName>
</protein>
<feature type="region of interest" description="Disordered" evidence="3">
    <location>
        <begin position="1086"/>
        <end position="1117"/>
    </location>
</feature>
<dbReference type="InterPro" id="IPR027417">
    <property type="entry name" value="P-loop_NTPase"/>
</dbReference>
<dbReference type="InterPro" id="IPR016024">
    <property type="entry name" value="ARM-type_fold"/>
</dbReference>
<dbReference type="SUPFAM" id="SSF48371">
    <property type="entry name" value="ARM repeat"/>
    <property type="match status" value="1"/>
</dbReference>
<evidence type="ECO:0000259" key="4">
    <source>
        <dbReference type="SMART" id="SM00382"/>
    </source>
</evidence>
<reference evidence="5 6" key="1">
    <citation type="submission" date="2024-09" db="EMBL/GenBank/DDBJ databases">
        <title>Chromosome-scale assembly of Riccia sorocarpa.</title>
        <authorList>
            <person name="Paukszto L."/>
        </authorList>
    </citation>
    <scope>NUCLEOTIDE SEQUENCE [LARGE SCALE GENOMIC DNA]</scope>
    <source>
        <strain evidence="5">LP-2024</strain>
        <tissue evidence="5">Aerial parts of the thallus</tissue>
    </source>
</reference>
<evidence type="ECO:0000256" key="3">
    <source>
        <dbReference type="SAM" id="MobiDB-lite"/>
    </source>
</evidence>
<feature type="region of interest" description="Disordered" evidence="3">
    <location>
        <begin position="276"/>
        <end position="302"/>
    </location>
</feature>
<accession>A0ABD3H893</accession>
<dbReference type="EMBL" id="JBJQOH010000004">
    <property type="protein sequence ID" value="KAL3687673.1"/>
    <property type="molecule type" value="Genomic_DNA"/>
</dbReference>
<dbReference type="PANTHER" id="PTHR47249:SF1">
    <property type="entry name" value="VACUOLAR PROTEIN 8"/>
    <property type="match status" value="1"/>
</dbReference>
<name>A0ABD3H893_9MARC</name>
<evidence type="ECO:0000256" key="1">
    <source>
        <dbReference type="ARBA" id="ARBA00005462"/>
    </source>
</evidence>
<organism evidence="5 6">
    <name type="scientific">Riccia sorocarpa</name>
    <dbReference type="NCBI Taxonomy" id="122646"/>
    <lineage>
        <taxon>Eukaryota</taxon>
        <taxon>Viridiplantae</taxon>
        <taxon>Streptophyta</taxon>
        <taxon>Embryophyta</taxon>
        <taxon>Marchantiophyta</taxon>
        <taxon>Marchantiopsida</taxon>
        <taxon>Marchantiidae</taxon>
        <taxon>Marchantiales</taxon>
        <taxon>Ricciaceae</taxon>
        <taxon>Riccia</taxon>
    </lineage>
</organism>
<dbReference type="Gene3D" id="1.25.10.10">
    <property type="entry name" value="Leucine-rich Repeat Variant"/>
    <property type="match status" value="1"/>
</dbReference>
<dbReference type="Gene3D" id="3.40.50.300">
    <property type="entry name" value="P-loop containing nucleotide triphosphate hydrolases"/>
    <property type="match status" value="1"/>
</dbReference>
<evidence type="ECO:0000256" key="2">
    <source>
        <dbReference type="ARBA" id="ARBA00022737"/>
    </source>
</evidence>
<dbReference type="AlphaFoldDB" id="A0ABD3H893"/>
<dbReference type="InterPro" id="IPR011989">
    <property type="entry name" value="ARM-like"/>
</dbReference>
<evidence type="ECO:0000313" key="5">
    <source>
        <dbReference type="EMBL" id="KAL3687673.1"/>
    </source>
</evidence>
<comment type="caution">
    <text evidence="5">The sequence shown here is derived from an EMBL/GenBank/DDBJ whole genome shotgun (WGS) entry which is preliminary data.</text>
</comment>
<dbReference type="PANTHER" id="PTHR47249">
    <property type="entry name" value="VACUOLAR PROTEIN 8"/>
    <property type="match status" value="1"/>
</dbReference>
<proteinExistence type="inferred from homology"/>
<dbReference type="Proteomes" id="UP001633002">
    <property type="component" value="Unassembled WGS sequence"/>
</dbReference>
<dbReference type="SMART" id="SM00382">
    <property type="entry name" value="AAA"/>
    <property type="match status" value="1"/>
</dbReference>
<gene>
    <name evidence="5" type="ORF">R1sor_013982</name>
</gene>
<dbReference type="SUPFAM" id="SSF52540">
    <property type="entry name" value="P-loop containing nucleoside triphosphate hydrolases"/>
    <property type="match status" value="1"/>
</dbReference>
<feature type="domain" description="AAA+ ATPase" evidence="4">
    <location>
        <begin position="188"/>
        <end position="368"/>
    </location>
</feature>
<comment type="similarity">
    <text evidence="1">Belongs to the beta-catenin family.</text>
</comment>
<dbReference type="InterPro" id="IPR003593">
    <property type="entry name" value="AAA+_ATPase"/>
</dbReference>
<evidence type="ECO:0000313" key="6">
    <source>
        <dbReference type="Proteomes" id="UP001633002"/>
    </source>
</evidence>
<keyword evidence="6" id="KW-1185">Reference proteome</keyword>
<dbReference type="InterPro" id="IPR045156">
    <property type="entry name" value="Vac8"/>
</dbReference>
<sequence length="1117" mass="124349">MAILDELGAGIISLVGEVNSSVEKIGAAWFTSGRKEIETYRENARNLVDNLEIWSGLVHSYGLNSHHAVKSVLEHMDSTVKTLQAKDEDLEQIRTSYYSCLRHRMQRPLGIRSAFPRELKLNLKNLEAAFRTVKVRALDEEIKRVNPQIHESNHGLRASNLSISPERRYVPFRSIVEVVSEALEKNDGPQVVVLSGGPGTGKSSLVKALALDYAKKGINKELEVGCLSDEAVSGRRSFLDGVVYLECGTSDNKAVDCRLKIVELLHTLGSCSHVSMEGYTKSSGKKEQESLSGHENSSHSEEVLRRRLSARLQQQEVLVVLDDVKNSDNLLERLLVPGKKVKYLVTTQDSDLATGEFTKQTVVMGRPEREVIETIFWSNFTSETRDRNMPFNTNGYGGEELVKEILEAANENPVITRNLAIAASNRISKPITGQNLIRTKSAIREFEARLKQNGRFDSKGMGDDSRREVVYSFELAMDSMPREVQHLLILAANCEGPLVPEAVLCLLHKISSKSPLSNFSHCISYLEGKDFIKRHQVSVPSSKFQKRMWSIQDLQYLRDKTARSGLEVRDCLLTVNPQPIHNPRPTGFRDYSFYFDDKLAALLCFIYGVEDLSTKAAGKLTITTPTESRGFLRLALDPIVELLHCDHEIEEEWEQKAYWSARGVLLAYVTEEKIDDPSAQALLSIPQTALAMCKMLQTIGIIGQRSVLTSDTPLTLQSLLKLLLKEADPKFEQQTRAAETLASLADKSHRCILQSSASLERLTRLLNKDVNCLAQAGAALAIGKLAVTDESSWKIVSYSGGIINKLLELMGEENAPTVQENAAYAVSRLAQSPHNVYKIVDSSDTLKKLSFLVSSRTSSSVQLQAMKALANLARVEKFTQRLLAHPGIYFSAVRLLDEDLGSEVQFHSSRLLANLSSSQVNHAKFYKLRGAVAKMVSLIDPDLKSPNHGTFRAVRENALRFLANLRSNKTCKGNILGHPNTVSHLLVVFSDETQPELQKLAAICLSSIANQALQVDEPRDFLTADERQKLLTFVANGGSTVAEYNQDSGRNDNGEMSQGGWIVVRNIRIRWSRFWRSRFSIFSPRRTQSIRHDPTASPSPEPNPGDTVIDLSPQSLS</sequence>
<keyword evidence="2" id="KW-0677">Repeat</keyword>